<accession>A0ABV0KRL3</accession>
<dbReference type="PANTHER" id="PTHR33055:SF3">
    <property type="entry name" value="PUTATIVE TRANSPOSASE FOR IS117-RELATED"/>
    <property type="match status" value="1"/>
</dbReference>
<keyword evidence="1" id="KW-0812">Transmembrane</keyword>
<evidence type="ECO:0000256" key="1">
    <source>
        <dbReference type="SAM" id="Phobius"/>
    </source>
</evidence>
<protein>
    <recommendedName>
        <fullName evidence="4">Transposase</fullName>
    </recommendedName>
</protein>
<feature type="transmembrane region" description="Helical" evidence="1">
    <location>
        <begin position="12"/>
        <end position="30"/>
    </location>
</feature>
<gene>
    <name evidence="2" type="ORF">NDI38_21465</name>
</gene>
<comment type="caution">
    <text evidence="2">The sequence shown here is derived from an EMBL/GenBank/DDBJ whole genome shotgun (WGS) entry which is preliminary data.</text>
</comment>
<evidence type="ECO:0008006" key="4">
    <source>
        <dbReference type="Google" id="ProtNLM"/>
    </source>
</evidence>
<evidence type="ECO:0000313" key="3">
    <source>
        <dbReference type="Proteomes" id="UP001476950"/>
    </source>
</evidence>
<reference evidence="2 3" key="1">
    <citation type="submission" date="2022-04" db="EMBL/GenBank/DDBJ databases">
        <title>Positive selection, recombination, and allopatry shape intraspecific diversity of widespread and dominant cyanobacteria.</title>
        <authorList>
            <person name="Wei J."/>
            <person name="Shu W."/>
            <person name="Hu C."/>
        </authorList>
    </citation>
    <scope>NUCLEOTIDE SEQUENCE [LARGE SCALE GENOMIC DNA]</scope>
    <source>
        <strain evidence="2 3">AS-A4</strain>
    </source>
</reference>
<name>A0ABV0KRL3_9CYAN</name>
<keyword evidence="1" id="KW-0472">Membrane</keyword>
<dbReference type="EMBL" id="JAMPLM010000025">
    <property type="protein sequence ID" value="MEP1061005.1"/>
    <property type="molecule type" value="Genomic_DNA"/>
</dbReference>
<keyword evidence="1" id="KW-1133">Transmembrane helix</keyword>
<dbReference type="PANTHER" id="PTHR33055">
    <property type="entry name" value="TRANSPOSASE FOR INSERTION SEQUENCE ELEMENT IS1111A"/>
    <property type="match status" value="1"/>
</dbReference>
<organism evidence="2 3">
    <name type="scientific">Stenomitos frigidus AS-A4</name>
    <dbReference type="NCBI Taxonomy" id="2933935"/>
    <lineage>
        <taxon>Bacteria</taxon>
        <taxon>Bacillati</taxon>
        <taxon>Cyanobacteriota</taxon>
        <taxon>Cyanophyceae</taxon>
        <taxon>Leptolyngbyales</taxon>
        <taxon>Leptolyngbyaceae</taxon>
        <taxon>Stenomitos</taxon>
    </lineage>
</organism>
<evidence type="ECO:0000313" key="2">
    <source>
        <dbReference type="EMBL" id="MEP1061005.1"/>
    </source>
</evidence>
<keyword evidence="3" id="KW-1185">Reference proteome</keyword>
<dbReference type="RefSeq" id="WP_190447111.1">
    <property type="nucleotide sequence ID" value="NZ_JAMPLM010000025.1"/>
</dbReference>
<dbReference type="Proteomes" id="UP001476950">
    <property type="component" value="Unassembled WGS sequence"/>
</dbReference>
<proteinExistence type="predicted"/>
<sequence length="74" mass="8358">MCQVENLHLRKALYLPALVAIYHCAVITAFRDRLYAAGKTKMQAIGAVMHKLLRLIYSVLKSQQSFDPNRLIAA</sequence>
<dbReference type="InterPro" id="IPR047650">
    <property type="entry name" value="Transpos_IS110"/>
</dbReference>